<gene>
    <name evidence="1" type="ORF">F5148DRAFT_1242676</name>
</gene>
<dbReference type="Proteomes" id="UP001207468">
    <property type="component" value="Unassembled WGS sequence"/>
</dbReference>
<comment type="caution">
    <text evidence="1">The sequence shown here is derived from an EMBL/GenBank/DDBJ whole genome shotgun (WGS) entry which is preliminary data.</text>
</comment>
<name>A0ACC0TV96_9AGAM</name>
<reference evidence="1" key="1">
    <citation type="submission" date="2021-03" db="EMBL/GenBank/DDBJ databases">
        <title>Evolutionary priming and transition to the ectomycorrhizal habit in an iconic lineage of mushroom-forming fungi: is preadaptation a requirement?</title>
        <authorList>
            <consortium name="DOE Joint Genome Institute"/>
            <person name="Looney B.P."/>
            <person name="Miyauchi S."/>
            <person name="Morin E."/>
            <person name="Drula E."/>
            <person name="Courty P.E."/>
            <person name="Chicoki N."/>
            <person name="Fauchery L."/>
            <person name="Kohler A."/>
            <person name="Kuo A."/>
            <person name="LaButti K."/>
            <person name="Pangilinan J."/>
            <person name="Lipzen A."/>
            <person name="Riley R."/>
            <person name="Andreopoulos W."/>
            <person name="He G."/>
            <person name="Johnson J."/>
            <person name="Barry K.W."/>
            <person name="Grigoriev I.V."/>
            <person name="Nagy L."/>
            <person name="Hibbett D."/>
            <person name="Henrissat B."/>
            <person name="Matheny P.B."/>
            <person name="Labbe J."/>
            <person name="Martin A.F."/>
        </authorList>
    </citation>
    <scope>NUCLEOTIDE SEQUENCE</scope>
    <source>
        <strain evidence="1">BPL698</strain>
    </source>
</reference>
<organism evidence="1 2">
    <name type="scientific">Russula earlei</name>
    <dbReference type="NCBI Taxonomy" id="71964"/>
    <lineage>
        <taxon>Eukaryota</taxon>
        <taxon>Fungi</taxon>
        <taxon>Dikarya</taxon>
        <taxon>Basidiomycota</taxon>
        <taxon>Agaricomycotina</taxon>
        <taxon>Agaricomycetes</taxon>
        <taxon>Russulales</taxon>
        <taxon>Russulaceae</taxon>
        <taxon>Russula</taxon>
    </lineage>
</organism>
<sequence length="550" mass="62491">MHDYCIGAFAGPHPHDMMKSHKSSPNNLNSAAITGFPRPFFLPVTVKTIMHRAFLRRRRTSTQPVEVTEDLPAHHHVEVSQAGRNVSIEILPDEVLLEIFDHDRLIALSHPSLGPWKWQRLVHVCRSWRSLIFASPRRLCLRLYYTYRKPVTQNMGKALVPQDDDNVIAALMHHDRICEINFAMTSHLLERSTILMQEPFPVLEHLLLRSRNFARTALVLPSSFLGGSAPRLQDIHLDGIAFPALPQLLLSTQNLGSLQLEEIPGIEFFSPETLVNSMSSLTQLKSLKMHFASPTSHPNQSNSRPPSISSGYTVLPALTEFRFRGSSEFFEDLVSRLETPSLQQFCVGFFDQPAFKITELSLFIGRTRGLTSPRKASIQIWMGDIAIIQHFKSSPYRLDIRLQISRRELGRRVASMSQICRQLFPFLSHVERLDVKAFLLFSARRQRDQLDPAQWLELFRPFEGVKVLEVTGTLVGNIAFALEHATGEMTRDVFPALSDLHLNRPRGALSTSIESFVSARQLSGRPMSAHYRGEKSFDYWGEHNQESMNG</sequence>
<accession>A0ACC0TV96</accession>
<evidence type="ECO:0000313" key="2">
    <source>
        <dbReference type="Proteomes" id="UP001207468"/>
    </source>
</evidence>
<evidence type="ECO:0000313" key="1">
    <source>
        <dbReference type="EMBL" id="KAI9450553.1"/>
    </source>
</evidence>
<proteinExistence type="predicted"/>
<protein>
    <submittedName>
        <fullName evidence="1">Uncharacterized protein</fullName>
    </submittedName>
</protein>
<keyword evidence="2" id="KW-1185">Reference proteome</keyword>
<dbReference type="EMBL" id="JAGFNK010000426">
    <property type="protein sequence ID" value="KAI9450553.1"/>
    <property type="molecule type" value="Genomic_DNA"/>
</dbReference>